<evidence type="ECO:0000313" key="15">
    <source>
        <dbReference type="EMBL" id="SEO06349.1"/>
    </source>
</evidence>
<dbReference type="Gene3D" id="3.55.50.30">
    <property type="match status" value="1"/>
</dbReference>
<dbReference type="FunFam" id="2.170.130.10:FF:000008">
    <property type="entry name" value="SusC/RagA family TonB-linked outer membrane protein"/>
    <property type="match status" value="1"/>
</dbReference>
<evidence type="ECO:0000256" key="4">
    <source>
        <dbReference type="ARBA" id="ARBA00022496"/>
    </source>
</evidence>
<evidence type="ECO:0000256" key="7">
    <source>
        <dbReference type="ARBA" id="ARBA00023077"/>
    </source>
</evidence>
<name>A0A1H8LMP6_9SPHI</name>
<sequence>MNFCLLNSHFWYKIMRITFSQLLIIMLMTGLSYARSTSAQTVLDKKINITVEDKTLADVLSLLSKKHQVQFVFNQDVVKTNDKISVKFTDQNLKDVLDKLLARYSINYEVFKDKIILINAQPVENAAGTKTLDQDVQIRGKVVDEKDQPLIGVSVSIKGTTKGTITDLNGNFSLSVASTNDILVFKYIGYTTLETAASGTLPLTIKLIADSKSLNEVVVVGYGTKKKSDLTGSVVSLSSDEIVKSKATNAQEALQGRLAGVDVKRSSGKPGADMTVEIRGVNSIYGNTQPLYVVDGIPVANINDINPSDIERMDVLKDASSTAIFGSRGANGVVIVSTKKGTRGRTRVNYDAYVGVVNAYNLPKMMTGPEFVSYAREFYNTLGTTASPQITYTDANIFSATEQANIASGNYTNWINLIKQNGIQTNHNLSITGGDDKTTYFLSTGYQDYQGAIKVENTKKYTLKVGMDKNVTNWFKFGASMYGTYADFNLGSGEVFRSAYRLRPTGSAYNADGSKRFFAYETESQITNPLFDLENDLRVNQYIRVLPNLYAEVGLLKGLKFRSSFTPDITFQRSGTYADTYSKTGAGTKPNSATNGDNHIFNYTLDNLLIYNKEIGEHKFDFTLGNSLNYYQTDNSLISVSGLPYRSLWYNVGSATAITINGSTIQPSTTVSSNYTKQNISSFFFRGNYTLKNRYLLTVTGRADGNSIFADGHKWGFFPSAALGWIASEETFLKKVTFIDFLKVKFSFGKSGNAALNGNYFYPYVTQSSVATSYYDFNGSTANGSTVVALANKDLTWEKTTEYNAGLELNVLKNRIGLTFDYYNKTAKGTLLPQQIPAANGYTTVVANIGSIRNSGIEVGLNTTNIKSTDFTWTTNINYSKNKNQILDLFGNGANDVGNARFIGQKARVIYNYKVIGVWQTSEAAQAAVYGQKPGQYKIQDVNGDNKINADDRQILGSDIPDWFGGITNTFTYKNFDLGATVYTRQGTVQQSTFLDLFMNGDQGRARFNAYQRNYWTPTNPSNTWANNAIETDATRRTSATYQNSSYTKISNITLGYTLSKEAASKIKLNNLRVYLTAYNPFVFTKFIGWDPETADLNSFGLQDFRTRTFILGVNVTL</sequence>
<feature type="domain" description="TonB-dependent receptor-like beta-barrel" evidence="12">
    <location>
        <begin position="565"/>
        <end position="1080"/>
    </location>
</feature>
<dbReference type="SUPFAM" id="SSF56935">
    <property type="entry name" value="Porins"/>
    <property type="match status" value="1"/>
</dbReference>
<dbReference type="AlphaFoldDB" id="A0A1H8LMP6"/>
<keyword evidence="4" id="KW-0406">Ion transport</keyword>
<evidence type="ECO:0000256" key="2">
    <source>
        <dbReference type="ARBA" id="ARBA00022448"/>
    </source>
</evidence>
<evidence type="ECO:0000256" key="10">
    <source>
        <dbReference type="PROSITE-ProRule" id="PRU01360"/>
    </source>
</evidence>
<accession>A0A1H8LMP6</accession>
<dbReference type="STRING" id="551995.SAMN05192574_105167"/>
<dbReference type="InterPro" id="IPR008969">
    <property type="entry name" value="CarboxyPept-like_regulatory"/>
</dbReference>
<dbReference type="Gene3D" id="2.170.130.10">
    <property type="entry name" value="TonB-dependent receptor, plug domain"/>
    <property type="match status" value="1"/>
</dbReference>
<evidence type="ECO:0000259" key="14">
    <source>
        <dbReference type="Pfam" id="PF07715"/>
    </source>
</evidence>
<evidence type="ECO:0000256" key="3">
    <source>
        <dbReference type="ARBA" id="ARBA00022452"/>
    </source>
</evidence>
<evidence type="ECO:0000256" key="5">
    <source>
        <dbReference type="ARBA" id="ARBA00022692"/>
    </source>
</evidence>
<dbReference type="SUPFAM" id="SSF49464">
    <property type="entry name" value="Carboxypeptidase regulatory domain-like"/>
    <property type="match status" value="1"/>
</dbReference>
<dbReference type="InterPro" id="IPR036942">
    <property type="entry name" value="Beta-barrel_TonB_sf"/>
</dbReference>
<dbReference type="InterPro" id="IPR039426">
    <property type="entry name" value="TonB-dep_rcpt-like"/>
</dbReference>
<protein>
    <submittedName>
        <fullName evidence="15">TonB-linked outer membrane protein, SusC/RagA family</fullName>
    </submittedName>
</protein>
<evidence type="ECO:0000259" key="12">
    <source>
        <dbReference type="Pfam" id="PF00593"/>
    </source>
</evidence>
<dbReference type="InterPro" id="IPR000531">
    <property type="entry name" value="Beta-barrel_TonB"/>
</dbReference>
<evidence type="ECO:0000256" key="6">
    <source>
        <dbReference type="ARBA" id="ARBA00023004"/>
    </source>
</evidence>
<keyword evidence="5 10" id="KW-0812">Transmembrane</keyword>
<organism evidence="15 16">
    <name type="scientific">Mucilaginibacter gossypiicola</name>
    <dbReference type="NCBI Taxonomy" id="551995"/>
    <lineage>
        <taxon>Bacteria</taxon>
        <taxon>Pseudomonadati</taxon>
        <taxon>Bacteroidota</taxon>
        <taxon>Sphingobacteriia</taxon>
        <taxon>Sphingobacteriales</taxon>
        <taxon>Sphingobacteriaceae</taxon>
        <taxon>Mucilaginibacter</taxon>
    </lineage>
</organism>
<keyword evidence="3 10" id="KW-1134">Transmembrane beta strand</keyword>
<dbReference type="GO" id="GO:0006826">
    <property type="term" value="P:iron ion transport"/>
    <property type="evidence" value="ECO:0007669"/>
    <property type="project" value="UniProtKB-KW"/>
</dbReference>
<dbReference type="InterPro" id="IPR012910">
    <property type="entry name" value="Plug_dom"/>
</dbReference>
<keyword evidence="6" id="KW-0408">Iron</keyword>
<dbReference type="Pfam" id="PF07660">
    <property type="entry name" value="STN"/>
    <property type="match status" value="1"/>
</dbReference>
<proteinExistence type="inferred from homology"/>
<evidence type="ECO:0000256" key="9">
    <source>
        <dbReference type="ARBA" id="ARBA00023237"/>
    </source>
</evidence>
<dbReference type="Gene3D" id="2.40.170.20">
    <property type="entry name" value="TonB-dependent receptor, beta-barrel domain"/>
    <property type="match status" value="1"/>
</dbReference>
<dbReference type="GO" id="GO:0009279">
    <property type="term" value="C:cell outer membrane"/>
    <property type="evidence" value="ECO:0007669"/>
    <property type="project" value="UniProtKB-SubCell"/>
</dbReference>
<dbReference type="NCBIfam" id="TIGR04056">
    <property type="entry name" value="OMP_RagA_SusC"/>
    <property type="match status" value="1"/>
</dbReference>
<dbReference type="InterPro" id="IPR023997">
    <property type="entry name" value="TonB-dep_OMP_SusC/RagA_CS"/>
</dbReference>
<dbReference type="InterPro" id="IPR023996">
    <property type="entry name" value="TonB-dep_OMP_SusC/RagA"/>
</dbReference>
<dbReference type="Pfam" id="PF00593">
    <property type="entry name" value="TonB_dep_Rec_b-barrel"/>
    <property type="match status" value="1"/>
</dbReference>
<evidence type="ECO:0000256" key="1">
    <source>
        <dbReference type="ARBA" id="ARBA00004571"/>
    </source>
</evidence>
<keyword evidence="8 10" id="KW-0472">Membrane</keyword>
<dbReference type="Pfam" id="PF13715">
    <property type="entry name" value="CarbopepD_reg_2"/>
    <property type="match status" value="1"/>
</dbReference>
<gene>
    <name evidence="15" type="ORF">SAMN05192574_105167</name>
</gene>
<evidence type="ECO:0000313" key="16">
    <source>
        <dbReference type="Proteomes" id="UP000198942"/>
    </source>
</evidence>
<dbReference type="PROSITE" id="PS52016">
    <property type="entry name" value="TONB_DEPENDENT_REC_3"/>
    <property type="match status" value="1"/>
</dbReference>
<feature type="domain" description="TonB-dependent receptor plug" evidence="14">
    <location>
        <begin position="227"/>
        <end position="333"/>
    </location>
</feature>
<evidence type="ECO:0000256" key="8">
    <source>
        <dbReference type="ARBA" id="ARBA00023136"/>
    </source>
</evidence>
<dbReference type="EMBL" id="FOCL01000005">
    <property type="protein sequence ID" value="SEO06349.1"/>
    <property type="molecule type" value="Genomic_DNA"/>
</dbReference>
<keyword evidence="2 10" id="KW-0813">Transport</keyword>
<dbReference type="OrthoDB" id="9768177at2"/>
<dbReference type="Pfam" id="PF07715">
    <property type="entry name" value="Plug"/>
    <property type="match status" value="1"/>
</dbReference>
<comment type="similarity">
    <text evidence="10 11">Belongs to the TonB-dependent receptor family.</text>
</comment>
<keyword evidence="4" id="KW-0410">Iron transport</keyword>
<comment type="subcellular location">
    <subcellularLocation>
        <location evidence="1 10">Cell outer membrane</location>
        <topology evidence="1 10">Multi-pass membrane protein</topology>
    </subcellularLocation>
</comment>
<keyword evidence="9 10" id="KW-0998">Cell outer membrane</keyword>
<dbReference type="Gene3D" id="2.60.40.1120">
    <property type="entry name" value="Carboxypeptidase-like, regulatory domain"/>
    <property type="match status" value="1"/>
</dbReference>
<dbReference type="FunFam" id="2.60.40.1120:FF:000003">
    <property type="entry name" value="Outer membrane protein Omp121"/>
    <property type="match status" value="1"/>
</dbReference>
<keyword evidence="16" id="KW-1185">Reference proteome</keyword>
<keyword evidence="7 11" id="KW-0798">TonB box</keyword>
<evidence type="ECO:0000256" key="11">
    <source>
        <dbReference type="RuleBase" id="RU003357"/>
    </source>
</evidence>
<evidence type="ECO:0000259" key="13">
    <source>
        <dbReference type="Pfam" id="PF07660"/>
    </source>
</evidence>
<reference evidence="16" key="1">
    <citation type="submission" date="2016-10" db="EMBL/GenBank/DDBJ databases">
        <authorList>
            <person name="Varghese N."/>
            <person name="Submissions S."/>
        </authorList>
    </citation>
    <scope>NUCLEOTIDE SEQUENCE [LARGE SCALE GENOMIC DNA]</scope>
    <source>
        <strain evidence="16">Gh-48</strain>
    </source>
</reference>
<dbReference type="InterPro" id="IPR011662">
    <property type="entry name" value="Secretin/TonB_short_N"/>
</dbReference>
<dbReference type="InterPro" id="IPR037066">
    <property type="entry name" value="Plug_dom_sf"/>
</dbReference>
<dbReference type="NCBIfam" id="TIGR04057">
    <property type="entry name" value="SusC_RagA_signa"/>
    <property type="match status" value="1"/>
</dbReference>
<feature type="domain" description="Secretin/TonB short N-terminal" evidence="13">
    <location>
        <begin position="69"/>
        <end position="118"/>
    </location>
</feature>
<dbReference type="Proteomes" id="UP000198942">
    <property type="component" value="Unassembled WGS sequence"/>
</dbReference>